<protein>
    <recommendedName>
        <fullName evidence="3">OsmC-like protein</fullName>
    </recommendedName>
</protein>
<evidence type="ECO:0000313" key="1">
    <source>
        <dbReference type="EMBL" id="GLC25292.1"/>
    </source>
</evidence>
<gene>
    <name evidence="1" type="ORF">rosag_18050</name>
</gene>
<dbReference type="Gene3D" id="3.30.300.20">
    <property type="match status" value="1"/>
</dbReference>
<evidence type="ECO:0008006" key="3">
    <source>
        <dbReference type="Google" id="ProtNLM"/>
    </source>
</evidence>
<organism evidence="1 2">
    <name type="scientific">Roseisolibacter agri</name>
    <dbReference type="NCBI Taxonomy" id="2014610"/>
    <lineage>
        <taxon>Bacteria</taxon>
        <taxon>Pseudomonadati</taxon>
        <taxon>Gemmatimonadota</taxon>
        <taxon>Gemmatimonadia</taxon>
        <taxon>Gemmatimonadales</taxon>
        <taxon>Gemmatimonadaceae</taxon>
        <taxon>Roseisolibacter</taxon>
    </lineage>
</organism>
<sequence length="174" mass="18664">MPDSSSAATTAATAAASSAAPPIAWVEARLDEGGGYTTRLTARTHALVTDEPADVGGADTGPTPYELLIGALAACTAMTVRMYANRKQWPLRTITVRMRPVRAHAADCERCETEEVSAGRLEREVEFAGDLTDEQRRRLLYIADRCPVKQTLERGLQVQPATAMPLSTPAPVPT</sequence>
<dbReference type="InterPro" id="IPR003718">
    <property type="entry name" value="OsmC/Ohr_fam"/>
</dbReference>
<evidence type="ECO:0000313" key="2">
    <source>
        <dbReference type="Proteomes" id="UP001161325"/>
    </source>
</evidence>
<dbReference type="Proteomes" id="UP001161325">
    <property type="component" value="Unassembled WGS sequence"/>
</dbReference>
<keyword evidence="2" id="KW-1185">Reference proteome</keyword>
<dbReference type="AlphaFoldDB" id="A0AA37Q7R4"/>
<dbReference type="InterPro" id="IPR015946">
    <property type="entry name" value="KH_dom-like_a/b"/>
</dbReference>
<dbReference type="InterPro" id="IPR036102">
    <property type="entry name" value="OsmC/Ohrsf"/>
</dbReference>
<name>A0AA37Q7R4_9BACT</name>
<dbReference type="PANTHER" id="PTHR39624:SF2">
    <property type="entry name" value="OSMC-LIKE PROTEIN"/>
    <property type="match status" value="1"/>
</dbReference>
<dbReference type="EMBL" id="BRXS01000003">
    <property type="protein sequence ID" value="GLC25292.1"/>
    <property type="molecule type" value="Genomic_DNA"/>
</dbReference>
<comment type="caution">
    <text evidence="1">The sequence shown here is derived from an EMBL/GenBank/DDBJ whole genome shotgun (WGS) entry which is preliminary data.</text>
</comment>
<accession>A0AA37Q7R4</accession>
<dbReference type="Pfam" id="PF02566">
    <property type="entry name" value="OsmC"/>
    <property type="match status" value="1"/>
</dbReference>
<dbReference type="PANTHER" id="PTHR39624">
    <property type="entry name" value="PROTEIN INVOLVED IN RIMO-MEDIATED BETA-METHYLTHIOLATION OF RIBOSOMAL PROTEIN S12 YCAO"/>
    <property type="match status" value="1"/>
</dbReference>
<reference evidence="1" key="1">
    <citation type="submission" date="2022-08" db="EMBL/GenBank/DDBJ databases">
        <title>Draft genome sequencing of Roseisolibacter agri AW1220.</title>
        <authorList>
            <person name="Tobiishi Y."/>
            <person name="Tonouchi A."/>
        </authorList>
    </citation>
    <scope>NUCLEOTIDE SEQUENCE</scope>
    <source>
        <strain evidence="1">AW1220</strain>
    </source>
</reference>
<proteinExistence type="predicted"/>
<dbReference type="SUPFAM" id="SSF82784">
    <property type="entry name" value="OsmC-like"/>
    <property type="match status" value="1"/>
</dbReference>
<dbReference type="RefSeq" id="WP_284349744.1">
    <property type="nucleotide sequence ID" value="NZ_BRXS01000003.1"/>
</dbReference>